<dbReference type="CDD" id="cd07560">
    <property type="entry name" value="Peptidase_S41_CPP"/>
    <property type="match status" value="1"/>
</dbReference>
<comment type="caution">
    <text evidence="7">The sequence shown here is derived from an EMBL/GenBank/DDBJ whole genome shotgun (WGS) entry which is preliminary data.</text>
</comment>
<organism evidence="7 8">
    <name type="scientific">Streptomyces griseoaurantiacus</name>
    <dbReference type="NCBI Taxonomy" id="68213"/>
    <lineage>
        <taxon>Bacteria</taxon>
        <taxon>Bacillati</taxon>
        <taxon>Actinomycetota</taxon>
        <taxon>Actinomycetes</taxon>
        <taxon>Kitasatosporales</taxon>
        <taxon>Streptomycetaceae</taxon>
        <taxon>Streptomyces</taxon>
        <taxon>Streptomyces aurantiacus group</taxon>
    </lineage>
</organism>
<keyword evidence="3" id="KW-0378">Hydrolase</keyword>
<evidence type="ECO:0000256" key="4">
    <source>
        <dbReference type="ARBA" id="ARBA00022825"/>
    </source>
</evidence>
<dbReference type="Gene3D" id="3.30.750.44">
    <property type="match status" value="1"/>
</dbReference>
<dbReference type="Pfam" id="PF17820">
    <property type="entry name" value="PDZ_6"/>
    <property type="match status" value="1"/>
</dbReference>
<evidence type="ECO:0000313" key="8">
    <source>
        <dbReference type="Proteomes" id="UP000587608"/>
    </source>
</evidence>
<sequence length="401" mass="41102">MPAPHGPLFPPPRRSGRGAALTLVFASVLVAGAATGSFNESLGASRAAAQGTPTDDAGGPVAARQQEVTRAAARAMAEGTSPLEAAERAVSRSGDRWGAVYSPDEYEEFQESLDGEYTGVGLSAGRESDGRIEVTRVRPGSPAAAAGIRAGDRLRSVDGKRVDDRPVTEVVSILRGDTENGGGRDATAGTRVSLGLQRDGRVWTKTLRRARLSTEDVTTRRVAGRTTVIRVAAFTKGTGDQVRAAVAGAPARDGIVLDLRGNSGGLVAEAVTAASAFLDGGLVATYDVGGEQRALHAGRGGDTTRPVVVLVDGGTMSAAELLTGALQDRCRAIVVGTRTFGKGSVQMPSRLPDGSVAELTVGHYRTPSGRGVDGRGITPDLEAEGDALARAGNVLSGLGRS</sequence>
<feature type="region of interest" description="Disordered" evidence="5">
    <location>
        <begin position="41"/>
        <end position="61"/>
    </location>
</feature>
<dbReference type="Pfam" id="PF03572">
    <property type="entry name" value="Peptidase_S41"/>
    <property type="match status" value="1"/>
</dbReference>
<dbReference type="PROSITE" id="PS50106">
    <property type="entry name" value="PDZ"/>
    <property type="match status" value="1"/>
</dbReference>
<evidence type="ECO:0000256" key="3">
    <source>
        <dbReference type="ARBA" id="ARBA00022801"/>
    </source>
</evidence>
<feature type="domain" description="PDZ" evidence="6">
    <location>
        <begin position="106"/>
        <end position="175"/>
    </location>
</feature>
<evidence type="ECO:0000256" key="5">
    <source>
        <dbReference type="SAM" id="MobiDB-lite"/>
    </source>
</evidence>
<dbReference type="AlphaFoldDB" id="A0A7W2DV24"/>
<dbReference type="InterPro" id="IPR005151">
    <property type="entry name" value="Tail-specific_protease"/>
</dbReference>
<dbReference type="InterPro" id="IPR001478">
    <property type="entry name" value="PDZ"/>
</dbReference>
<reference evidence="7 8" key="1">
    <citation type="submission" date="2020-07" db="EMBL/GenBank/DDBJ databases">
        <title>Differential regulation of undecylprodigiosin biosynthesis in the yeast-scavenging Streptomyces strain MBK6.</title>
        <authorList>
            <person name="Baral B."/>
            <person name="Siitonen V."/>
            <person name="Laughlin M."/>
            <person name="Yamada K."/>
            <person name="Ilomaeki M."/>
            <person name="Metsae-Ketelae M."/>
            <person name="Niemi J."/>
        </authorList>
    </citation>
    <scope>NUCLEOTIDE SEQUENCE [LARGE SCALE GENOMIC DNA]</scope>
    <source>
        <strain evidence="7 8">MBK6</strain>
    </source>
</reference>
<dbReference type="RefSeq" id="WP_191853464.1">
    <property type="nucleotide sequence ID" value="NZ_JACERG010000012.1"/>
</dbReference>
<keyword evidence="2" id="KW-0645">Protease</keyword>
<dbReference type="Gene3D" id="3.90.226.10">
    <property type="entry name" value="2-enoyl-CoA Hydratase, Chain A, domain 1"/>
    <property type="match status" value="1"/>
</dbReference>
<dbReference type="PANTHER" id="PTHR32060">
    <property type="entry name" value="TAIL-SPECIFIC PROTEASE"/>
    <property type="match status" value="1"/>
</dbReference>
<keyword evidence="4" id="KW-0720">Serine protease</keyword>
<dbReference type="EMBL" id="JACERG010000012">
    <property type="protein sequence ID" value="MBA5223504.1"/>
    <property type="molecule type" value="Genomic_DNA"/>
</dbReference>
<evidence type="ECO:0000256" key="1">
    <source>
        <dbReference type="ARBA" id="ARBA00009179"/>
    </source>
</evidence>
<dbReference type="GO" id="GO:0006508">
    <property type="term" value="P:proteolysis"/>
    <property type="evidence" value="ECO:0007669"/>
    <property type="project" value="UniProtKB-KW"/>
</dbReference>
<dbReference type="InterPro" id="IPR029045">
    <property type="entry name" value="ClpP/crotonase-like_dom_sf"/>
</dbReference>
<dbReference type="InterPro" id="IPR036034">
    <property type="entry name" value="PDZ_sf"/>
</dbReference>
<comment type="similarity">
    <text evidence="1">Belongs to the peptidase S41A family.</text>
</comment>
<dbReference type="GO" id="GO:0008236">
    <property type="term" value="F:serine-type peptidase activity"/>
    <property type="evidence" value="ECO:0007669"/>
    <property type="project" value="UniProtKB-KW"/>
</dbReference>
<proteinExistence type="inferred from homology"/>
<dbReference type="SUPFAM" id="SSF52096">
    <property type="entry name" value="ClpP/crotonase"/>
    <property type="match status" value="1"/>
</dbReference>
<dbReference type="Proteomes" id="UP000587608">
    <property type="component" value="Unassembled WGS sequence"/>
</dbReference>
<protein>
    <submittedName>
        <fullName evidence="7">PDZ domain-containing protein</fullName>
    </submittedName>
</protein>
<gene>
    <name evidence="7" type="ORF">H1X69_19050</name>
</gene>
<dbReference type="GO" id="GO:0007165">
    <property type="term" value="P:signal transduction"/>
    <property type="evidence" value="ECO:0007669"/>
    <property type="project" value="TreeGrafter"/>
</dbReference>
<name>A0A7W2DV24_9ACTN</name>
<dbReference type="InterPro" id="IPR004447">
    <property type="entry name" value="Peptidase_S41A"/>
</dbReference>
<dbReference type="Gene3D" id="2.30.42.10">
    <property type="match status" value="1"/>
</dbReference>
<dbReference type="GO" id="GO:0004175">
    <property type="term" value="F:endopeptidase activity"/>
    <property type="evidence" value="ECO:0007669"/>
    <property type="project" value="TreeGrafter"/>
</dbReference>
<evidence type="ECO:0000259" key="6">
    <source>
        <dbReference type="PROSITE" id="PS50106"/>
    </source>
</evidence>
<dbReference type="PANTHER" id="PTHR32060:SF30">
    <property type="entry name" value="CARBOXY-TERMINAL PROCESSING PROTEASE CTPA"/>
    <property type="match status" value="1"/>
</dbReference>
<dbReference type="GO" id="GO:0030288">
    <property type="term" value="C:outer membrane-bounded periplasmic space"/>
    <property type="evidence" value="ECO:0007669"/>
    <property type="project" value="TreeGrafter"/>
</dbReference>
<dbReference type="SMART" id="SM00245">
    <property type="entry name" value="TSPc"/>
    <property type="match status" value="1"/>
</dbReference>
<evidence type="ECO:0000313" key="7">
    <source>
        <dbReference type="EMBL" id="MBA5223504.1"/>
    </source>
</evidence>
<accession>A0A7W2DV24</accession>
<dbReference type="SMART" id="SM00228">
    <property type="entry name" value="PDZ"/>
    <property type="match status" value="1"/>
</dbReference>
<dbReference type="InterPro" id="IPR041489">
    <property type="entry name" value="PDZ_6"/>
</dbReference>
<dbReference type="SUPFAM" id="SSF50156">
    <property type="entry name" value="PDZ domain-like"/>
    <property type="match status" value="1"/>
</dbReference>
<evidence type="ECO:0000256" key="2">
    <source>
        <dbReference type="ARBA" id="ARBA00022670"/>
    </source>
</evidence>